<feature type="domain" description="LDB19 N-terminal" evidence="1">
    <location>
        <begin position="76"/>
        <end position="251"/>
    </location>
</feature>
<evidence type="ECO:0000313" key="3">
    <source>
        <dbReference type="Proteomes" id="UP000777438"/>
    </source>
</evidence>
<dbReference type="Proteomes" id="UP000777438">
    <property type="component" value="Unassembled WGS sequence"/>
</dbReference>
<comment type="caution">
    <text evidence="2">The sequence shown here is derived from an EMBL/GenBank/DDBJ whole genome shotgun (WGS) entry which is preliminary data.</text>
</comment>
<evidence type="ECO:0000259" key="1">
    <source>
        <dbReference type="Pfam" id="PF13002"/>
    </source>
</evidence>
<protein>
    <recommendedName>
        <fullName evidence="1">LDB19 N-terminal domain-containing protein</fullName>
    </recommendedName>
</protein>
<gene>
    <name evidence="2" type="ORF">B0T10DRAFT_439939</name>
</gene>
<sequence length="385" mass="42853">MPDLVNLVRPRLFNRYSGERSNSPVTIDWKVESVPTIILGNEEEDLPSLLSGQVSLKIGEDQVEIDSFRGSLNVHTTQKKPFKSRCANCKDQHEELQAWSFLSGETTLSKGSHSFPFSALIPDHAPASMDNPLLSVSYDFQCEVQFRSKGKPNSTPQTARFNREITIRRSLSIPDGPAHSTRSFPSAGIEVSSHIDSIVHPEAPSKASITLKGLRRSSGTDENIEMWRLWKGAWKLEEKMKTVVKPCERHEATNSDGDGDLLRTKTRLLREKSLYDGWTITDADGTAQLDFGFGIKRSSSSQPTYSNDTKSLDGTEVTHLLTVELVLIKETFPEDSPNLAVRTGGGRILRLHYRVAMVDDSITGPGCVIENLPSYHDIWPSPPSY</sequence>
<keyword evidence="3" id="KW-1185">Reference proteome</keyword>
<evidence type="ECO:0000313" key="2">
    <source>
        <dbReference type="EMBL" id="KAH6889640.1"/>
    </source>
</evidence>
<name>A0A9P9APZ3_9HYPO</name>
<dbReference type="EMBL" id="JAGPYM010000010">
    <property type="protein sequence ID" value="KAH6889640.1"/>
    <property type="molecule type" value="Genomic_DNA"/>
</dbReference>
<proteinExistence type="predicted"/>
<reference evidence="2 3" key="1">
    <citation type="journal article" date="2021" name="Nat. Commun.">
        <title>Genetic determinants of endophytism in the Arabidopsis root mycobiome.</title>
        <authorList>
            <person name="Mesny F."/>
            <person name="Miyauchi S."/>
            <person name="Thiergart T."/>
            <person name="Pickel B."/>
            <person name="Atanasova L."/>
            <person name="Karlsson M."/>
            <person name="Huettel B."/>
            <person name="Barry K.W."/>
            <person name="Haridas S."/>
            <person name="Chen C."/>
            <person name="Bauer D."/>
            <person name="Andreopoulos W."/>
            <person name="Pangilinan J."/>
            <person name="LaButti K."/>
            <person name="Riley R."/>
            <person name="Lipzen A."/>
            <person name="Clum A."/>
            <person name="Drula E."/>
            <person name="Henrissat B."/>
            <person name="Kohler A."/>
            <person name="Grigoriev I.V."/>
            <person name="Martin F.M."/>
            <person name="Hacquard S."/>
        </authorList>
    </citation>
    <scope>NUCLEOTIDE SEQUENCE [LARGE SCALE GENOMIC DNA]</scope>
    <source>
        <strain evidence="2 3">MPI-CAGE-CH-0241</strain>
    </source>
</reference>
<dbReference type="AlphaFoldDB" id="A0A9P9APZ3"/>
<dbReference type="InterPro" id="IPR014752">
    <property type="entry name" value="Arrestin-like_C"/>
</dbReference>
<accession>A0A9P9APZ3</accession>
<dbReference type="OrthoDB" id="3832628at2759"/>
<organism evidence="2 3">
    <name type="scientific">Thelonectria olida</name>
    <dbReference type="NCBI Taxonomy" id="1576542"/>
    <lineage>
        <taxon>Eukaryota</taxon>
        <taxon>Fungi</taxon>
        <taxon>Dikarya</taxon>
        <taxon>Ascomycota</taxon>
        <taxon>Pezizomycotina</taxon>
        <taxon>Sordariomycetes</taxon>
        <taxon>Hypocreomycetidae</taxon>
        <taxon>Hypocreales</taxon>
        <taxon>Nectriaceae</taxon>
        <taxon>Thelonectria</taxon>
    </lineage>
</organism>
<dbReference type="Gene3D" id="2.60.40.640">
    <property type="match status" value="1"/>
</dbReference>
<dbReference type="Pfam" id="PF13002">
    <property type="entry name" value="LDB19"/>
    <property type="match status" value="1"/>
</dbReference>
<feature type="non-terminal residue" evidence="2">
    <location>
        <position position="385"/>
    </location>
</feature>
<dbReference type="InterPro" id="IPR024391">
    <property type="entry name" value="LDB19_N"/>
</dbReference>